<dbReference type="FunCoup" id="A0A804LYK0">
    <property type="interactions" value="478"/>
</dbReference>
<dbReference type="Pfam" id="PF03151">
    <property type="entry name" value="TPT"/>
    <property type="match status" value="1"/>
</dbReference>
<comment type="subcellular location">
    <subcellularLocation>
        <location evidence="1">Membrane</location>
        <topology evidence="1">Multi-pass membrane protein</topology>
    </subcellularLocation>
</comment>
<keyword evidence="9" id="KW-1185">Reference proteome</keyword>
<dbReference type="Proteomes" id="UP000007305">
    <property type="component" value="Chromosome 1"/>
</dbReference>
<feature type="transmembrane region" description="Helical" evidence="6">
    <location>
        <begin position="220"/>
        <end position="240"/>
    </location>
</feature>
<accession>A0A804LYK0</accession>
<organism evidence="8 9">
    <name type="scientific">Zea mays</name>
    <name type="common">Maize</name>
    <dbReference type="NCBI Taxonomy" id="4577"/>
    <lineage>
        <taxon>Eukaryota</taxon>
        <taxon>Viridiplantae</taxon>
        <taxon>Streptophyta</taxon>
        <taxon>Embryophyta</taxon>
        <taxon>Tracheophyta</taxon>
        <taxon>Spermatophyta</taxon>
        <taxon>Magnoliopsida</taxon>
        <taxon>Liliopsida</taxon>
        <taxon>Poales</taxon>
        <taxon>Poaceae</taxon>
        <taxon>PACMAD clade</taxon>
        <taxon>Panicoideae</taxon>
        <taxon>Andropogonodae</taxon>
        <taxon>Andropogoneae</taxon>
        <taxon>Tripsacinae</taxon>
        <taxon>Zea</taxon>
    </lineage>
</organism>
<evidence type="ECO:0000259" key="7">
    <source>
        <dbReference type="Pfam" id="PF03151"/>
    </source>
</evidence>
<feature type="transmembrane region" description="Helical" evidence="6">
    <location>
        <begin position="193"/>
        <end position="214"/>
    </location>
</feature>
<evidence type="ECO:0000256" key="4">
    <source>
        <dbReference type="ARBA" id="ARBA00023136"/>
    </source>
</evidence>
<dbReference type="InterPro" id="IPR050186">
    <property type="entry name" value="TPT_transporter"/>
</dbReference>
<evidence type="ECO:0000313" key="8">
    <source>
        <dbReference type="EnsemblPlants" id="Zm00001eb045670_P001"/>
    </source>
</evidence>
<evidence type="ECO:0000256" key="3">
    <source>
        <dbReference type="ARBA" id="ARBA00022989"/>
    </source>
</evidence>
<feature type="transmembrane region" description="Helical" evidence="6">
    <location>
        <begin position="404"/>
        <end position="426"/>
    </location>
</feature>
<keyword evidence="2 6" id="KW-0812">Transmembrane</keyword>
<evidence type="ECO:0000256" key="6">
    <source>
        <dbReference type="SAM" id="Phobius"/>
    </source>
</evidence>
<dbReference type="EnsemblPlants" id="Zm00001eb045670_T001">
    <property type="protein sequence ID" value="Zm00001eb045670_P001"/>
    <property type="gene ID" value="Zm00001eb045670"/>
</dbReference>
<dbReference type="PANTHER" id="PTHR11132">
    <property type="entry name" value="SOLUTE CARRIER FAMILY 35"/>
    <property type="match status" value="1"/>
</dbReference>
<reference evidence="8" key="3">
    <citation type="submission" date="2021-05" db="UniProtKB">
        <authorList>
            <consortium name="EnsemblPlants"/>
        </authorList>
    </citation>
    <scope>IDENTIFICATION</scope>
    <source>
        <strain evidence="8">cv. B73</strain>
    </source>
</reference>
<feature type="transmembrane region" description="Helical" evidence="6">
    <location>
        <begin position="460"/>
        <end position="478"/>
    </location>
</feature>
<dbReference type="GO" id="GO:0005794">
    <property type="term" value="C:Golgi apparatus"/>
    <property type="evidence" value="ECO:0000318"/>
    <property type="project" value="GO_Central"/>
</dbReference>
<feature type="transmembrane region" description="Helical" evidence="6">
    <location>
        <begin position="252"/>
        <end position="270"/>
    </location>
</feature>
<sequence length="538" mass="58442">MYVSREYTNTHSPGRAHVSESRTRDLCTLVWMESYRGPRGLVGGTPHVLHCEREARGGGEGDAARSCERRRAFELFATYPSLLPFIFLEDFFGLTHLLLQSNSQTHTGNQLAEPAPPPFLGVGASRGTARLPLPFSFLSSPEDPIHHRGLAGKNQGYIDNIQTKVPPEPRAGGKSPAVGGEEMSDGAGSRTGVAGALGLSVTSSVAIVICNKYLISTLGFFFATTLTSWHLMVTFFTLYVAQRLRFFEPKPIDARTVISFGLLNGISIGLLNLCLGFNSVGFYQMTKLAIIPFTIVLETLFLSKKFSQSIKASLMVLLLGVGIASVTDLQLNLLGSIIAVLTIAATCVGQILTNQIQRRLKVSSTQLLYQSSPYQSAVLLVTGPFVDKLLTKRDVFAFSYTTQVVVFILLSCSIAVCVNFSTFLVIGTTSPVTYQVLGHLKTCLVLSFGYIILKDPFSARNVVGILIAIFGMGLYSYYSVVESRKKTEDASSLPVAAQMSEKDSAPLLGAKSSPRTENKAEETFDYMPRTAKSAFTGR</sequence>
<evidence type="ECO:0000256" key="1">
    <source>
        <dbReference type="ARBA" id="ARBA00004141"/>
    </source>
</evidence>
<keyword evidence="4 6" id="KW-0472">Membrane</keyword>
<protein>
    <recommendedName>
        <fullName evidence="7">Sugar phosphate transporter domain-containing protein</fullName>
    </recommendedName>
</protein>
<keyword evidence="10" id="KW-1267">Proteomics identification</keyword>
<dbReference type="GO" id="GO:0015297">
    <property type="term" value="F:antiporter activity"/>
    <property type="evidence" value="ECO:0000318"/>
    <property type="project" value="GO_Central"/>
</dbReference>
<evidence type="ECO:0000256" key="5">
    <source>
        <dbReference type="SAM" id="MobiDB-lite"/>
    </source>
</evidence>
<feature type="transmembrane region" description="Helical" evidence="6">
    <location>
        <begin position="333"/>
        <end position="352"/>
    </location>
</feature>
<dbReference type="GO" id="GO:0016020">
    <property type="term" value="C:membrane"/>
    <property type="evidence" value="ECO:0007669"/>
    <property type="project" value="UniProtKB-SubCell"/>
</dbReference>
<dbReference type="Gramene" id="Zm00001eb045670_T001">
    <property type="protein sequence ID" value="Zm00001eb045670_P001"/>
    <property type="gene ID" value="Zm00001eb045670"/>
</dbReference>
<evidence type="ECO:0007829" key="10">
    <source>
        <dbReference type="PeptideAtlas" id="A0A804LYK0"/>
    </source>
</evidence>
<reference evidence="9" key="1">
    <citation type="submission" date="2015-12" db="EMBL/GenBank/DDBJ databases">
        <title>Update maize B73 reference genome by single molecule sequencing technologies.</title>
        <authorList>
            <consortium name="Maize Genome Sequencing Project"/>
            <person name="Ware D."/>
        </authorList>
    </citation>
    <scope>NUCLEOTIDE SEQUENCE [LARGE SCALE GENOMIC DNA]</scope>
    <source>
        <strain evidence="9">cv. B73</strain>
    </source>
</reference>
<reference evidence="8" key="2">
    <citation type="submission" date="2019-07" db="EMBL/GenBank/DDBJ databases">
        <authorList>
            <person name="Seetharam A."/>
            <person name="Woodhouse M."/>
            <person name="Cannon E."/>
        </authorList>
    </citation>
    <scope>NUCLEOTIDE SEQUENCE [LARGE SCALE GENOMIC DNA]</scope>
    <source>
        <strain evidence="8">cv. B73</strain>
    </source>
</reference>
<dbReference type="OrthoDB" id="5547497at2759"/>
<proteinExistence type="evidence at protein level"/>
<evidence type="ECO:0000256" key="2">
    <source>
        <dbReference type="ARBA" id="ARBA00022692"/>
    </source>
</evidence>
<feature type="transmembrane region" description="Helical" evidence="6">
    <location>
        <begin position="309"/>
        <end position="327"/>
    </location>
</feature>
<dbReference type="InParanoid" id="A0A804LYK0"/>
<dbReference type="InterPro" id="IPR004853">
    <property type="entry name" value="Sugar_P_trans_dom"/>
</dbReference>
<feature type="region of interest" description="Disordered" evidence="5">
    <location>
        <begin position="494"/>
        <end position="538"/>
    </location>
</feature>
<feature type="transmembrane region" description="Helical" evidence="6">
    <location>
        <begin position="282"/>
        <end position="302"/>
    </location>
</feature>
<evidence type="ECO:0000313" key="9">
    <source>
        <dbReference type="Proteomes" id="UP000007305"/>
    </source>
</evidence>
<feature type="domain" description="Sugar phosphate transporter" evidence="7">
    <location>
        <begin position="203"/>
        <end position="476"/>
    </location>
</feature>
<keyword evidence="3 6" id="KW-1133">Transmembrane helix</keyword>
<dbReference type="AlphaFoldDB" id="A0A804LYK0"/>
<dbReference type="GeneID" id="100216974"/>
<dbReference type="GO" id="GO:0005464">
    <property type="term" value="F:UDP-xylose transmembrane transporter activity"/>
    <property type="evidence" value="ECO:0000318"/>
    <property type="project" value="GO_Central"/>
</dbReference>
<dbReference type="GO" id="GO:0055085">
    <property type="term" value="P:transmembrane transport"/>
    <property type="evidence" value="ECO:0000318"/>
    <property type="project" value="GO_Central"/>
</dbReference>
<name>A0A804LYK0_MAIZE</name>
<feature type="region of interest" description="Disordered" evidence="5">
    <location>
        <begin position="166"/>
        <end position="185"/>
    </location>
</feature>